<name>A0A3M6V3W4_POCDA</name>
<organism evidence="11 12">
    <name type="scientific">Pocillopora damicornis</name>
    <name type="common">Cauliflower coral</name>
    <name type="synonym">Millepora damicornis</name>
    <dbReference type="NCBI Taxonomy" id="46731"/>
    <lineage>
        <taxon>Eukaryota</taxon>
        <taxon>Metazoa</taxon>
        <taxon>Cnidaria</taxon>
        <taxon>Anthozoa</taxon>
        <taxon>Hexacorallia</taxon>
        <taxon>Scleractinia</taxon>
        <taxon>Astrocoeniina</taxon>
        <taxon>Pocilloporidae</taxon>
        <taxon>Pocillopora</taxon>
    </lineage>
</organism>
<protein>
    <recommendedName>
        <fullName evidence="3">Serine/threonine-protein phosphatase 1 regulatory subunit 10</fullName>
    </recommendedName>
</protein>
<dbReference type="STRING" id="46731.A0A3M6V3W4"/>
<reference evidence="11 12" key="1">
    <citation type="journal article" date="2018" name="Sci. Rep.">
        <title>Comparative analysis of the Pocillopora damicornis genome highlights role of immune system in coral evolution.</title>
        <authorList>
            <person name="Cunning R."/>
            <person name="Bay R.A."/>
            <person name="Gillette P."/>
            <person name="Baker A.C."/>
            <person name="Traylor-Knowles N."/>
        </authorList>
    </citation>
    <scope>NUCLEOTIDE SEQUENCE [LARGE SCALE GENOMIC DNA]</scope>
    <source>
        <strain evidence="11">RSMAS</strain>
        <tissue evidence="11">Whole animal</tissue>
    </source>
</reference>
<feature type="region of interest" description="Disordered" evidence="8">
    <location>
        <begin position="331"/>
        <end position="363"/>
    </location>
</feature>
<evidence type="ECO:0000256" key="2">
    <source>
        <dbReference type="ARBA" id="ARBA00004286"/>
    </source>
</evidence>
<feature type="compositionally biased region" description="Basic and acidic residues" evidence="8">
    <location>
        <begin position="258"/>
        <end position="267"/>
    </location>
</feature>
<dbReference type="PROSITE" id="PS51319">
    <property type="entry name" value="TFIIS_N"/>
    <property type="match status" value="1"/>
</dbReference>
<sequence>VKKCDFKEETIHRQFAVERPCEMAAQTSCQRVCIDERKFFGERVIEVTHSAQETVVKVEPEKREELEKNMSTSGGEPHTLLNALKPMLGCLGDIKAPQEVVRIISLMRDAEKLMSRCIYLNILKATISAAKESETASESLEKFMSVGGWNILNKWLVEAKKTENFPVLLELLEVLRDLPVNIDTLKQGNTGKIIKHLTKLENQDVKKLASGIVKQWMSLVRNQTGTSEKGDKPKLNGSANGEDTLQGSKQAVSSTEGKPAKRMRDNNSTDSNRSPQVEKKAKTLNEVKSDVKQSMAQKNVSKTKVIPPQPKPVAMESAGFMNALTIAASAAPVRKRKRVSTASKTGTTNTTTSTSSATTTKPTYTGILDAILDSQSQTHGQEDGREKEKENKDKEVDSSGNNKSGSSPNGSPDDTSAPSGDIGDFSKISEPSEKDNSPNAASQASTDTVTSAADDLEEKPAKKSKKGKRVTWPDDDANLAIFHYFEMDEDERALVRHPVNFLDAAHNEMVRERQLVEQAKRLSEDIMAERIKWYRPRALTLEHQMEKGSKSTQRQIQKTREASILADIFLTKSSLPDSPAEPEPDNQKGSPEEPRVIPHDEKGTTHVPAKAPVVSSNNSSNPSTQGNPPDMAPGSQSLPQNEPGSSSLPPALQHILEPLQQNKMGPPRMQGPGPGSMPGMGAGAGLLGAAPGDPMGSLNVFRPSGPMGPRGVQGPHLRPDMPPHFQGPGGPRQGPPIGPLFPGPEGPMMGPRMRGHMPIRMQGGPGIGRAMPTGPRPLLPEMAQRDDFHSDQFDDGGEYGDEDEEGELGDMSMRGRGRGMPRGRARGRGRGRGTPPVCRHFVSKRGCLRGNTCHFLHPGVNGPPV</sequence>
<feature type="compositionally biased region" description="Acidic residues" evidence="8">
    <location>
        <begin position="793"/>
        <end position="808"/>
    </location>
</feature>
<feature type="compositionally biased region" description="Basic and acidic residues" evidence="8">
    <location>
        <begin position="276"/>
        <end position="291"/>
    </location>
</feature>
<dbReference type="GO" id="GO:0008157">
    <property type="term" value="F:protein phosphatase 1 binding"/>
    <property type="evidence" value="ECO:0007669"/>
    <property type="project" value="TreeGrafter"/>
</dbReference>
<evidence type="ECO:0000256" key="1">
    <source>
        <dbReference type="ARBA" id="ARBA00004123"/>
    </source>
</evidence>
<accession>A0A3M6V3W4</accession>
<dbReference type="GO" id="GO:0000785">
    <property type="term" value="C:chromatin"/>
    <property type="evidence" value="ECO:0007669"/>
    <property type="project" value="TreeGrafter"/>
</dbReference>
<dbReference type="Gene3D" id="1.20.930.10">
    <property type="entry name" value="Conserved domain common to transcription factors TFIIS, elongin A, CRSP70"/>
    <property type="match status" value="1"/>
</dbReference>
<dbReference type="EMBL" id="RCHS01000140">
    <property type="protein sequence ID" value="RMX60622.1"/>
    <property type="molecule type" value="Genomic_DNA"/>
</dbReference>
<dbReference type="OrthoDB" id="2138378at2759"/>
<keyword evidence="7" id="KW-0863">Zinc-finger</keyword>
<dbReference type="GO" id="GO:0008270">
    <property type="term" value="F:zinc ion binding"/>
    <property type="evidence" value="ECO:0007669"/>
    <property type="project" value="UniProtKB-KW"/>
</dbReference>
<feature type="compositionally biased region" description="Polar residues" evidence="8">
    <location>
        <begin position="437"/>
        <end position="451"/>
    </location>
</feature>
<dbReference type="SMART" id="SM00509">
    <property type="entry name" value="TFS2N"/>
    <property type="match status" value="1"/>
</dbReference>
<keyword evidence="12" id="KW-1185">Reference proteome</keyword>
<feature type="region of interest" description="Disordered" evidence="8">
    <location>
        <begin position="375"/>
        <end position="472"/>
    </location>
</feature>
<dbReference type="PANTHER" id="PTHR46557:SF1">
    <property type="entry name" value="SERINE_THREONINE-PROTEIN PHOSPHATASE 1 REGULATORY SUBUNIT 10"/>
    <property type="match status" value="1"/>
</dbReference>
<evidence type="ECO:0000313" key="12">
    <source>
        <dbReference type="Proteomes" id="UP000275408"/>
    </source>
</evidence>
<feature type="compositionally biased region" description="Basic residues" evidence="8">
    <location>
        <begin position="815"/>
        <end position="831"/>
    </location>
</feature>
<evidence type="ECO:0000259" key="10">
    <source>
        <dbReference type="PROSITE" id="PS51319"/>
    </source>
</evidence>
<feature type="compositionally biased region" description="Low complexity" evidence="8">
    <location>
        <begin position="612"/>
        <end position="623"/>
    </location>
</feature>
<gene>
    <name evidence="11" type="ORF">pdam_00013770</name>
</gene>
<keyword evidence="7" id="KW-0479">Metal-binding</keyword>
<evidence type="ECO:0000256" key="6">
    <source>
        <dbReference type="PROSITE-ProRule" id="PRU00649"/>
    </source>
</evidence>
<dbReference type="GO" id="GO:0072357">
    <property type="term" value="C:PTW/PP1 phosphatase complex"/>
    <property type="evidence" value="ECO:0007669"/>
    <property type="project" value="TreeGrafter"/>
</dbReference>
<keyword evidence="5 6" id="KW-0539">Nucleus</keyword>
<keyword evidence="7" id="KW-0862">Zinc</keyword>
<feature type="region of interest" description="Disordered" evidence="8">
    <location>
        <begin position="790"/>
        <end position="837"/>
    </location>
</feature>
<dbReference type="PANTHER" id="PTHR46557">
    <property type="entry name" value="SERINE/THREONINE-PROTEIN PHOSPHATASE 1 REGULATORY SUBUNIT 10-RELATED"/>
    <property type="match status" value="1"/>
</dbReference>
<feature type="compositionally biased region" description="Low complexity" evidence="8">
    <location>
        <begin position="398"/>
        <end position="416"/>
    </location>
</feature>
<dbReference type="InterPro" id="IPR003617">
    <property type="entry name" value="TFIIS/CRSP70_N_sub"/>
</dbReference>
<dbReference type="InterPro" id="IPR000571">
    <property type="entry name" value="Znf_CCCH"/>
</dbReference>
<evidence type="ECO:0000256" key="7">
    <source>
        <dbReference type="PROSITE-ProRule" id="PRU00723"/>
    </source>
</evidence>
<dbReference type="Pfam" id="PF08711">
    <property type="entry name" value="Med26"/>
    <property type="match status" value="1"/>
</dbReference>
<feature type="compositionally biased region" description="Basic and acidic residues" evidence="8">
    <location>
        <begin position="590"/>
        <end position="604"/>
    </location>
</feature>
<dbReference type="InterPro" id="IPR035441">
    <property type="entry name" value="TFIIS/LEDGF_dom_sf"/>
</dbReference>
<feature type="compositionally biased region" description="Low complexity" evidence="8">
    <location>
        <begin position="340"/>
        <end position="363"/>
    </location>
</feature>
<feature type="zinc finger region" description="C3H1-type" evidence="7">
    <location>
        <begin position="832"/>
        <end position="860"/>
    </location>
</feature>
<dbReference type="InterPro" id="IPR017923">
    <property type="entry name" value="TFIIS_N"/>
</dbReference>
<evidence type="ECO:0000256" key="8">
    <source>
        <dbReference type="SAM" id="MobiDB-lite"/>
    </source>
</evidence>
<feature type="compositionally biased region" description="Polar residues" evidence="8">
    <location>
        <begin position="237"/>
        <end position="256"/>
    </location>
</feature>
<evidence type="ECO:0000259" key="9">
    <source>
        <dbReference type="PROSITE" id="PS50103"/>
    </source>
</evidence>
<comment type="subcellular location">
    <subcellularLocation>
        <location evidence="2">Chromosome</location>
    </subcellularLocation>
    <subcellularLocation>
        <location evidence="1 6">Nucleus</location>
    </subcellularLocation>
</comment>
<evidence type="ECO:0000256" key="3">
    <source>
        <dbReference type="ARBA" id="ARBA00022330"/>
    </source>
</evidence>
<proteinExistence type="predicted"/>
<feature type="compositionally biased region" description="Basic and acidic residues" evidence="8">
    <location>
        <begin position="380"/>
        <end position="397"/>
    </location>
</feature>
<dbReference type="SUPFAM" id="SSF47676">
    <property type="entry name" value="Conserved domain common to transcription factors TFIIS, elongin A, CRSP70"/>
    <property type="match status" value="1"/>
</dbReference>
<dbReference type="GO" id="GO:0005634">
    <property type="term" value="C:nucleus"/>
    <property type="evidence" value="ECO:0007669"/>
    <property type="project" value="UniProtKB-SubCell"/>
</dbReference>
<evidence type="ECO:0000313" key="11">
    <source>
        <dbReference type="EMBL" id="RMX60622.1"/>
    </source>
</evidence>
<evidence type="ECO:0000256" key="4">
    <source>
        <dbReference type="ARBA" id="ARBA00022454"/>
    </source>
</evidence>
<keyword evidence="4" id="KW-0158">Chromosome</keyword>
<dbReference type="Proteomes" id="UP000275408">
    <property type="component" value="Unassembled WGS sequence"/>
</dbReference>
<dbReference type="PROSITE" id="PS50103">
    <property type="entry name" value="ZF_C3H1"/>
    <property type="match status" value="1"/>
</dbReference>
<feature type="non-terminal residue" evidence="11">
    <location>
        <position position="1"/>
    </location>
</feature>
<evidence type="ECO:0000256" key="5">
    <source>
        <dbReference type="ARBA" id="ARBA00023242"/>
    </source>
</evidence>
<feature type="compositionally biased region" description="Polar residues" evidence="8">
    <location>
        <begin position="292"/>
        <end position="302"/>
    </location>
</feature>
<feature type="region of interest" description="Disordered" evidence="8">
    <location>
        <begin position="573"/>
        <end position="650"/>
    </location>
</feature>
<feature type="domain" description="C3H1-type" evidence="9">
    <location>
        <begin position="832"/>
        <end position="860"/>
    </location>
</feature>
<feature type="region of interest" description="Disordered" evidence="8">
    <location>
        <begin position="223"/>
        <end position="309"/>
    </location>
</feature>
<dbReference type="AlphaFoldDB" id="A0A3M6V3W4"/>
<comment type="caution">
    <text evidence="11">The sequence shown here is derived from an EMBL/GenBank/DDBJ whole genome shotgun (WGS) entry which is preliminary data.</text>
</comment>
<feature type="domain" description="TFIIS N-terminal" evidence="10">
    <location>
        <begin position="150"/>
        <end position="223"/>
    </location>
</feature>
<feature type="compositionally biased region" description="Polar residues" evidence="8">
    <location>
        <begin position="634"/>
        <end position="648"/>
    </location>
</feature>